<organism evidence="1 2">
    <name type="scientific">Gottschalkia acidurici (strain ATCC 7906 / DSM 604 / BCRC 14475 / CIP 104303 / KCTC 5404 / NCIMB 10678 / 9a)</name>
    <name type="common">Clostridium acidurici</name>
    <dbReference type="NCBI Taxonomy" id="1128398"/>
    <lineage>
        <taxon>Bacteria</taxon>
        <taxon>Bacillati</taxon>
        <taxon>Bacillota</taxon>
        <taxon>Tissierellia</taxon>
        <taxon>Tissierellales</taxon>
        <taxon>Gottschalkiaceae</taxon>
        <taxon>Gottschalkia</taxon>
    </lineage>
</organism>
<accession>K0B0Q7</accession>
<proteinExistence type="predicted"/>
<dbReference type="RefSeq" id="WP_014967798.1">
    <property type="nucleotide sequence ID" value="NC_018664.1"/>
</dbReference>
<keyword evidence="2" id="KW-1185">Reference proteome</keyword>
<protein>
    <submittedName>
        <fullName evidence="1">Uncharacterized protein</fullName>
    </submittedName>
</protein>
<dbReference type="STRING" id="1128398.Curi_c16550"/>
<evidence type="ECO:0000313" key="2">
    <source>
        <dbReference type="Proteomes" id="UP000006094"/>
    </source>
</evidence>
<sequence length="76" mass="8783">MNIILSEDNTYTANKDLLAFKKAGGTEAGLHDMDLFYYEVETKEQYTIGDQVNFRNKEMYISEIKAPKALRNKSTR</sequence>
<dbReference type="KEGG" id="cad:Curi_c16550"/>
<dbReference type="EMBL" id="CP003326">
    <property type="protein sequence ID" value="AFS78662.1"/>
    <property type="molecule type" value="Genomic_DNA"/>
</dbReference>
<name>K0B0Q7_GOTA9</name>
<dbReference type="OrthoDB" id="1878078at2"/>
<reference evidence="1 2" key="1">
    <citation type="journal article" date="2012" name="PLoS ONE">
        <title>The purine-utilizing bacterium Clostridium acidurici 9a: a genome-guided metabolic reconsideration.</title>
        <authorList>
            <person name="Hartwich K."/>
            <person name="Poehlein A."/>
            <person name="Daniel R."/>
        </authorList>
    </citation>
    <scope>NUCLEOTIDE SEQUENCE [LARGE SCALE GENOMIC DNA]</scope>
    <source>
        <strain evidence="2">ATCC 7906 / DSM 604 / BCRC 14475 / CIP 104303 / KCTC 5404 / NCIMB 10678 / 9a</strain>
    </source>
</reference>
<evidence type="ECO:0000313" key="1">
    <source>
        <dbReference type="EMBL" id="AFS78662.1"/>
    </source>
</evidence>
<dbReference type="Proteomes" id="UP000006094">
    <property type="component" value="Chromosome"/>
</dbReference>
<gene>
    <name evidence="1" type="ordered locus">Curi_c16550</name>
</gene>
<dbReference type="HOGENOM" id="CLU_2647995_0_0_9"/>
<dbReference type="AlphaFoldDB" id="K0B0Q7"/>